<dbReference type="AlphaFoldDB" id="A0AAN6V7K2"/>
<feature type="region of interest" description="Disordered" evidence="1">
    <location>
        <begin position="58"/>
        <end position="144"/>
    </location>
</feature>
<dbReference type="Proteomes" id="UP001302676">
    <property type="component" value="Unassembled WGS sequence"/>
</dbReference>
<dbReference type="GeneID" id="87819796"/>
<dbReference type="EMBL" id="MU853565">
    <property type="protein sequence ID" value="KAK4145909.1"/>
    <property type="molecule type" value="Genomic_DNA"/>
</dbReference>
<keyword evidence="3" id="KW-1185">Reference proteome</keyword>
<reference evidence="2" key="1">
    <citation type="journal article" date="2023" name="Mol. Phylogenet. Evol.">
        <title>Genome-scale phylogeny and comparative genomics of the fungal order Sordariales.</title>
        <authorList>
            <person name="Hensen N."/>
            <person name="Bonometti L."/>
            <person name="Westerberg I."/>
            <person name="Brannstrom I.O."/>
            <person name="Guillou S."/>
            <person name="Cros-Aarteil S."/>
            <person name="Calhoun S."/>
            <person name="Haridas S."/>
            <person name="Kuo A."/>
            <person name="Mondo S."/>
            <person name="Pangilinan J."/>
            <person name="Riley R."/>
            <person name="LaButti K."/>
            <person name="Andreopoulos B."/>
            <person name="Lipzen A."/>
            <person name="Chen C."/>
            <person name="Yan M."/>
            <person name="Daum C."/>
            <person name="Ng V."/>
            <person name="Clum A."/>
            <person name="Steindorff A."/>
            <person name="Ohm R.A."/>
            <person name="Martin F."/>
            <person name="Silar P."/>
            <person name="Natvig D.O."/>
            <person name="Lalanne C."/>
            <person name="Gautier V."/>
            <person name="Ament-Velasquez S.L."/>
            <person name="Kruys A."/>
            <person name="Hutchinson M.I."/>
            <person name="Powell A.J."/>
            <person name="Barry K."/>
            <person name="Miller A.N."/>
            <person name="Grigoriev I.V."/>
            <person name="Debuchy R."/>
            <person name="Gladieux P."/>
            <person name="Hiltunen Thoren M."/>
            <person name="Johannesson H."/>
        </authorList>
    </citation>
    <scope>NUCLEOTIDE SEQUENCE</scope>
    <source>
        <strain evidence="2">CBS 141.50</strain>
    </source>
</reference>
<feature type="compositionally biased region" description="Basic and acidic residues" evidence="1">
    <location>
        <begin position="307"/>
        <end position="359"/>
    </location>
</feature>
<proteinExistence type="predicted"/>
<evidence type="ECO:0000256" key="1">
    <source>
        <dbReference type="SAM" id="MobiDB-lite"/>
    </source>
</evidence>
<gene>
    <name evidence="2" type="ORF">C8A04DRAFT_35473</name>
</gene>
<feature type="compositionally biased region" description="Low complexity" evidence="1">
    <location>
        <begin position="250"/>
        <end position="260"/>
    </location>
</feature>
<feature type="compositionally biased region" description="Basic residues" evidence="1">
    <location>
        <begin position="261"/>
        <end position="272"/>
    </location>
</feature>
<accession>A0AAN6V7K2</accession>
<organism evidence="2 3">
    <name type="scientific">Dichotomopilus funicola</name>
    <dbReference type="NCBI Taxonomy" id="1934379"/>
    <lineage>
        <taxon>Eukaryota</taxon>
        <taxon>Fungi</taxon>
        <taxon>Dikarya</taxon>
        <taxon>Ascomycota</taxon>
        <taxon>Pezizomycotina</taxon>
        <taxon>Sordariomycetes</taxon>
        <taxon>Sordariomycetidae</taxon>
        <taxon>Sordariales</taxon>
        <taxon>Chaetomiaceae</taxon>
        <taxon>Dichotomopilus</taxon>
    </lineage>
</organism>
<protein>
    <submittedName>
        <fullName evidence="2">Uncharacterized protein</fullName>
    </submittedName>
</protein>
<dbReference type="RefSeq" id="XP_062639280.1">
    <property type="nucleotide sequence ID" value="XM_062783183.1"/>
</dbReference>
<feature type="compositionally biased region" description="Pro residues" evidence="1">
    <location>
        <begin position="411"/>
        <end position="429"/>
    </location>
</feature>
<feature type="region of interest" description="Disordered" evidence="1">
    <location>
        <begin position="238"/>
        <end position="276"/>
    </location>
</feature>
<evidence type="ECO:0000313" key="3">
    <source>
        <dbReference type="Proteomes" id="UP001302676"/>
    </source>
</evidence>
<reference evidence="2" key="2">
    <citation type="submission" date="2023-05" db="EMBL/GenBank/DDBJ databases">
        <authorList>
            <consortium name="Lawrence Berkeley National Laboratory"/>
            <person name="Steindorff A."/>
            <person name="Hensen N."/>
            <person name="Bonometti L."/>
            <person name="Westerberg I."/>
            <person name="Brannstrom I.O."/>
            <person name="Guillou S."/>
            <person name="Cros-Aarteil S."/>
            <person name="Calhoun S."/>
            <person name="Haridas S."/>
            <person name="Kuo A."/>
            <person name="Mondo S."/>
            <person name="Pangilinan J."/>
            <person name="Riley R."/>
            <person name="Labutti K."/>
            <person name="Andreopoulos B."/>
            <person name="Lipzen A."/>
            <person name="Chen C."/>
            <person name="Yanf M."/>
            <person name="Daum C."/>
            <person name="Ng V."/>
            <person name="Clum A."/>
            <person name="Ohm R."/>
            <person name="Martin F."/>
            <person name="Silar P."/>
            <person name="Natvig D."/>
            <person name="Lalanne C."/>
            <person name="Gautier V."/>
            <person name="Ament-Velasquez S.L."/>
            <person name="Kruys A."/>
            <person name="Hutchinson M.I."/>
            <person name="Powell A.J."/>
            <person name="Barry K."/>
            <person name="Miller A.N."/>
            <person name="Grigoriev I.V."/>
            <person name="Debuchy R."/>
            <person name="Gladieux P."/>
            <person name="Thoren M.H."/>
            <person name="Johannesson H."/>
        </authorList>
    </citation>
    <scope>NUCLEOTIDE SEQUENCE</scope>
    <source>
        <strain evidence="2">CBS 141.50</strain>
    </source>
</reference>
<comment type="caution">
    <text evidence="2">The sequence shown here is derived from an EMBL/GenBank/DDBJ whole genome shotgun (WGS) entry which is preliminary data.</text>
</comment>
<feature type="compositionally biased region" description="Polar residues" evidence="1">
    <location>
        <begin position="379"/>
        <end position="403"/>
    </location>
</feature>
<sequence length="464" mass="52785">MPTYLCHGFRWQRPSICIFVILQNLEDASPHWIISAKSSQCILNSFYEKFDFLPDCSPTSGSSTPTKGVDVDDDDDTVRSGPFLPANGPNNVKDRSQSRGRVRDRSRSQSTHQSRSHSDATQRRVSSPGTAGDDGSGITASSTAARDALAGQSWSAVKLLEEFDPNDLTAVSQPHAYVADYAIAKYEQQQAQNTRPALGKGWFENLRDELQREEQIRWYVVVNDDELESIAEQGAEDLRQEDQQHPPPQKQQQQVQYQPQPHRRTLSRKQNRHHEQYAHQQLMLEDESQEPHQPQQQRRLTFQRRLETKGKGQERQEQQRRRQARERKQQQKQELQRLVRKDRRLEKTQNIEDQGRLLDTRPPMPLGAPPPPPPPQINHLETSNEPPSTSNPRSTPVATSTTMRFPLMPEVAPPLPPPPLLPPPPPPPDEPPRPKVSVDALQPKAPGGKRGLRRLFSRSKFSAE</sequence>
<feature type="compositionally biased region" description="Basic and acidic residues" evidence="1">
    <location>
        <begin position="92"/>
        <end position="107"/>
    </location>
</feature>
<name>A0AAN6V7K2_9PEZI</name>
<feature type="compositionally biased region" description="Pro residues" evidence="1">
    <location>
        <begin position="362"/>
        <end position="376"/>
    </location>
</feature>
<evidence type="ECO:0000313" key="2">
    <source>
        <dbReference type="EMBL" id="KAK4145909.1"/>
    </source>
</evidence>
<feature type="region of interest" description="Disordered" evidence="1">
    <location>
        <begin position="307"/>
        <end position="464"/>
    </location>
</feature>